<evidence type="ECO:0000256" key="1">
    <source>
        <dbReference type="SAM" id="Phobius"/>
    </source>
</evidence>
<feature type="transmembrane region" description="Helical" evidence="1">
    <location>
        <begin position="190"/>
        <end position="210"/>
    </location>
</feature>
<proteinExistence type="predicted"/>
<name>C9YBX2_CURXX</name>
<reference evidence="2" key="1">
    <citation type="journal article" date="2010" name="Nature">
        <title>The Dynamic genome of Hydra.</title>
        <authorList>
            <person name="Chapman J.A."/>
            <person name="Kirkness E.F."/>
            <person name="Simakov O."/>
            <person name="Hampson S.E."/>
            <person name="Mitros T."/>
            <person name="Weinmaier T."/>
            <person name="Rattei T."/>
            <person name="Balasubramanian P.G."/>
            <person name="Borman J."/>
            <person name="Busam D."/>
            <person name="Disbennett K."/>
            <person name="Pfannkoch C."/>
            <person name="Sumin N."/>
            <person name="Sutton G."/>
            <person name="Viswanathan L."/>
            <person name="Walenz B."/>
            <person name="Goodstein D.M."/>
            <person name="Hellsten U."/>
            <person name="Kawashima T."/>
            <person name="Prochnik S.E."/>
            <person name="Putnam N.H."/>
            <person name="Shu S."/>
            <person name="Blumberg B."/>
            <person name="Dana C.E."/>
            <person name="Gee L."/>
            <person name="Kibler D.F."/>
            <person name="Law L."/>
            <person name="Lindgens D."/>
            <person name="Martinez D.E."/>
            <person name="Peng J."/>
            <person name="Wigge P.A."/>
            <person name="Bertulat B."/>
            <person name="Guder C."/>
            <person name="Nakamura Y."/>
            <person name="Ozbek S."/>
            <person name="Watanabe H."/>
            <person name="Khalturin K."/>
            <person name="Hemmrich G."/>
            <person name="Franke A."/>
            <person name="Augustin R."/>
            <person name="Fraune S."/>
            <person name="Hayakawa E."/>
            <person name="Hayakawa S."/>
            <person name="Hirose M."/>
            <person name="Hwang J."/>
            <person name="Ikeo K."/>
            <person name="Nishimiya-Fujisawa C."/>
            <person name="Ogura A."/>
            <person name="Takahashi T."/>
            <person name="Steinmetz P.R."/>
            <person name="Zhang X."/>
            <person name="Aufschnaiter R."/>
            <person name="Eder M.K."/>
            <person name="Gorny A.K."/>
            <person name="Salvenmoser W."/>
            <person name="Heimberg A.M."/>
            <person name="Wheeler B.M."/>
            <person name="Peterson K.J."/>
            <person name="Boettger A."/>
            <person name="Tischler P."/>
            <person name="Wolf A."/>
            <person name="Gojobori T."/>
            <person name="Remington K.A."/>
            <person name="Strausberg R.L."/>
            <person name="Venter J."/>
            <person name="Technau U."/>
            <person name="Hobmayer B."/>
            <person name="Bosch T.C."/>
            <person name="Holstein T.W."/>
            <person name="Fujisawa T."/>
            <person name="Bode H.R."/>
            <person name="David C.N."/>
            <person name="Rokhsar D.S."/>
            <person name="Steele R.E."/>
        </authorList>
    </citation>
    <scope>NUCLEOTIDE SEQUENCE</scope>
</reference>
<organism evidence="2">
    <name type="scientific">Curvibacter symbiont subsp. Hydra magnipapillata</name>
    <dbReference type="NCBI Taxonomy" id="667019"/>
    <lineage>
        <taxon>Bacteria</taxon>
        <taxon>Pseudomonadati</taxon>
        <taxon>Pseudomonadota</taxon>
        <taxon>Betaproteobacteria</taxon>
        <taxon>Burkholderiales</taxon>
        <taxon>Comamonadaceae</taxon>
        <taxon>Curvibacter</taxon>
    </lineage>
</organism>
<sequence>MNPSERIERYKAFKAFSNNYAPKYEEISRADKKIQELNGYYSLCVCPGGSAGGSNDRLFEIFYGHRPFDSQRFDPFNRDRVKVLVEHGARLHYNLKDNGRVVAALYPAQTDHLSPIEDAILISENLDPKYLHKVFRAHFESLNAYMRCTSLDGEPSKVDVLRVFWLRLTRPLIIEKKKQQTRLWTHAASIFRFTMSVGLSGFLLAVVMAVTASPPRDYSAEINQASKTLISIDQKIEVLSNGLKEVREDRSQTASRNGVKK</sequence>
<keyword evidence="1" id="KW-0472">Membrane</keyword>
<accession>C9YBX2</accession>
<keyword evidence="1" id="KW-0812">Transmembrane</keyword>
<keyword evidence="1" id="KW-1133">Transmembrane helix</keyword>
<dbReference type="AlphaFoldDB" id="C9YBX2"/>
<gene>
    <name evidence="2" type="ORF">Csp_C22010</name>
</gene>
<protein>
    <submittedName>
        <fullName evidence="2">Uncharacterized protein</fullName>
    </submittedName>
</protein>
<dbReference type="EMBL" id="FN543105">
    <property type="protein sequence ID" value="CBA30131.1"/>
    <property type="molecule type" value="Genomic_DNA"/>
</dbReference>
<evidence type="ECO:0000313" key="2">
    <source>
        <dbReference type="EMBL" id="CBA30131.1"/>
    </source>
</evidence>